<evidence type="ECO:0000313" key="8">
    <source>
        <dbReference type="Proteomes" id="UP000244913"/>
    </source>
</evidence>
<proteinExistence type="inferred from homology"/>
<dbReference type="PROSITE" id="PS51318">
    <property type="entry name" value="TAT"/>
    <property type="match status" value="1"/>
</dbReference>
<dbReference type="InterPro" id="IPR000073">
    <property type="entry name" value="AB_hydrolase_1"/>
</dbReference>
<dbReference type="SUPFAM" id="SSF53474">
    <property type="entry name" value="alpha/beta-Hydrolases"/>
    <property type="match status" value="1"/>
</dbReference>
<dbReference type="Proteomes" id="UP000244913">
    <property type="component" value="Unassembled WGS sequence"/>
</dbReference>
<evidence type="ECO:0000256" key="2">
    <source>
        <dbReference type="ARBA" id="ARBA00022801"/>
    </source>
</evidence>
<feature type="signal peptide" evidence="5">
    <location>
        <begin position="1"/>
        <end position="24"/>
    </location>
</feature>
<dbReference type="InterPro" id="IPR002410">
    <property type="entry name" value="Peptidase_S33"/>
</dbReference>
<dbReference type="Pfam" id="PF00561">
    <property type="entry name" value="Abhydrolase_1"/>
    <property type="match status" value="1"/>
</dbReference>
<dbReference type="Gene3D" id="3.40.50.1820">
    <property type="entry name" value="alpha/beta hydrolase"/>
    <property type="match status" value="1"/>
</dbReference>
<evidence type="ECO:0000256" key="5">
    <source>
        <dbReference type="SAM" id="SignalP"/>
    </source>
</evidence>
<feature type="domain" description="AB hydrolase-1" evidence="6">
    <location>
        <begin position="75"/>
        <end position="331"/>
    </location>
</feature>
<feature type="active site" description="Proton donor" evidence="4">
    <location>
        <position position="324"/>
    </location>
</feature>
<dbReference type="InterPro" id="IPR006311">
    <property type="entry name" value="TAT_signal"/>
</dbReference>
<reference evidence="7 8" key="1">
    <citation type="submission" date="2018-04" db="EMBL/GenBank/DDBJ databases">
        <title>The genome sequence of Caulobacter sp. 736.</title>
        <authorList>
            <person name="Gao J."/>
            <person name="Sun J."/>
        </authorList>
    </citation>
    <scope>NUCLEOTIDE SEQUENCE [LARGE SCALE GENOMIC DNA]</scope>
    <source>
        <strain evidence="7 8">736</strain>
    </source>
</reference>
<dbReference type="InterPro" id="IPR050266">
    <property type="entry name" value="AB_hydrolase_sf"/>
</dbReference>
<dbReference type="PRINTS" id="PR00793">
    <property type="entry name" value="PROAMNOPTASE"/>
</dbReference>
<dbReference type="NCBIfam" id="TIGR01250">
    <property type="entry name" value="pro_imino_pep_2"/>
    <property type="match status" value="1"/>
</dbReference>
<dbReference type="PANTHER" id="PTHR43798:SF33">
    <property type="entry name" value="HYDROLASE, PUTATIVE (AFU_ORTHOLOGUE AFUA_2G14860)-RELATED"/>
    <property type="match status" value="1"/>
</dbReference>
<dbReference type="GO" id="GO:0006508">
    <property type="term" value="P:proteolysis"/>
    <property type="evidence" value="ECO:0007669"/>
    <property type="project" value="InterPro"/>
</dbReference>
<evidence type="ECO:0000313" key="7">
    <source>
        <dbReference type="EMBL" id="PVM73845.1"/>
    </source>
</evidence>
<evidence type="ECO:0000259" key="6">
    <source>
        <dbReference type="Pfam" id="PF00561"/>
    </source>
</evidence>
<evidence type="ECO:0000256" key="1">
    <source>
        <dbReference type="ARBA" id="ARBA00010088"/>
    </source>
</evidence>
<keyword evidence="2 3" id="KW-0378">Hydrolase</keyword>
<evidence type="ECO:0000256" key="4">
    <source>
        <dbReference type="PIRSR" id="PIRSR005539-1"/>
    </source>
</evidence>
<dbReference type="InterPro" id="IPR005945">
    <property type="entry name" value="Pro_imino_pep"/>
</dbReference>
<dbReference type="PANTHER" id="PTHR43798">
    <property type="entry name" value="MONOACYLGLYCEROL LIPASE"/>
    <property type="match status" value="1"/>
</dbReference>
<dbReference type="GO" id="GO:0016020">
    <property type="term" value="C:membrane"/>
    <property type="evidence" value="ECO:0007669"/>
    <property type="project" value="TreeGrafter"/>
</dbReference>
<protein>
    <submittedName>
        <fullName evidence="7">Proline iminopeptidase</fullName>
    </submittedName>
</protein>
<dbReference type="InterPro" id="IPR029058">
    <property type="entry name" value="AB_hydrolase_fold"/>
</dbReference>
<dbReference type="EMBL" id="QDKP01000058">
    <property type="protein sequence ID" value="PVM73845.1"/>
    <property type="molecule type" value="Genomic_DNA"/>
</dbReference>
<comment type="caution">
    <text evidence="7">The sequence shown here is derived from an EMBL/GenBank/DDBJ whole genome shotgun (WGS) entry which is preliminary data.</text>
</comment>
<keyword evidence="8" id="KW-1185">Reference proteome</keyword>
<feature type="active site" description="Nucleophile" evidence="4">
    <location>
        <position position="150"/>
    </location>
</feature>
<organism evidence="7 8">
    <name type="scientific">Caulobacter radicis</name>
    <dbReference type="NCBI Taxonomy" id="2172650"/>
    <lineage>
        <taxon>Bacteria</taxon>
        <taxon>Pseudomonadati</taxon>
        <taxon>Pseudomonadota</taxon>
        <taxon>Alphaproteobacteria</taxon>
        <taxon>Caulobacterales</taxon>
        <taxon>Caulobacteraceae</taxon>
        <taxon>Caulobacter</taxon>
    </lineage>
</organism>
<gene>
    <name evidence="7" type="ORF">DDF65_19695</name>
</gene>
<dbReference type="GO" id="GO:0008233">
    <property type="term" value="F:peptidase activity"/>
    <property type="evidence" value="ECO:0007669"/>
    <property type="project" value="InterPro"/>
</dbReference>
<name>A0A2T9J190_9CAUL</name>
<sequence>MRVIERRKLLGLLAAAGTTTLASAATRGARADAARPALATFPQPDREVRLPVPGGRVYVRINGDLDAALAGAAPPPIVMVHGGPGGTHSGFLDALALADERAVILYDQLDSGLSDHPMDPANWTVGRFVDELEAVREGLKIPRWHVLGHSWGGTVALEYGARRSPALAGLVLASPLVSTRSWIADANLLRGDLPAAVQDQLTRCEGTPPSPPDKAFSAACDAATDAFYTAFLTREPPSPAHRAYRPAGDRGFNPVLYKTMWGATEFSATGTLKAYDGEPLLDRLDGSRTLFMVGQYDEARPATTIAFSRRTKGSELAVVPGAGHATFTDRPEETVAVLRQWLRRRDARPS</sequence>
<keyword evidence="5" id="KW-0732">Signal</keyword>
<feature type="active site" evidence="4">
    <location>
        <position position="297"/>
    </location>
</feature>
<dbReference type="PIRSF" id="PIRSF005539">
    <property type="entry name" value="Pept_S33_TRI_F1"/>
    <property type="match status" value="1"/>
</dbReference>
<comment type="similarity">
    <text evidence="1 3">Belongs to the peptidase S33 family.</text>
</comment>
<feature type="chain" id="PRO_5015637125" evidence="5">
    <location>
        <begin position="25"/>
        <end position="350"/>
    </location>
</feature>
<accession>A0A2T9J190</accession>
<dbReference type="AlphaFoldDB" id="A0A2T9J190"/>
<evidence type="ECO:0000256" key="3">
    <source>
        <dbReference type="PIRNR" id="PIRNR005539"/>
    </source>
</evidence>